<dbReference type="AlphaFoldDB" id="X0Y3N2"/>
<gene>
    <name evidence="1" type="ORF">S01H1_82520</name>
</gene>
<accession>X0Y3N2</accession>
<proteinExistence type="predicted"/>
<reference evidence="1" key="1">
    <citation type="journal article" date="2014" name="Front. Microbiol.">
        <title>High frequency of phylogenetically diverse reductive dehalogenase-homologous genes in deep subseafloor sedimentary metagenomes.</title>
        <authorList>
            <person name="Kawai M."/>
            <person name="Futagami T."/>
            <person name="Toyoda A."/>
            <person name="Takaki Y."/>
            <person name="Nishi S."/>
            <person name="Hori S."/>
            <person name="Arai W."/>
            <person name="Tsubouchi T."/>
            <person name="Morono Y."/>
            <person name="Uchiyama I."/>
            <person name="Ito T."/>
            <person name="Fujiyama A."/>
            <person name="Inagaki F."/>
            <person name="Takami H."/>
        </authorList>
    </citation>
    <scope>NUCLEOTIDE SEQUENCE</scope>
    <source>
        <strain evidence="1">Expedition CK06-06</strain>
    </source>
</reference>
<comment type="caution">
    <text evidence="1">The sequence shown here is derived from an EMBL/GenBank/DDBJ whole genome shotgun (WGS) entry which is preliminary data.</text>
</comment>
<protein>
    <submittedName>
        <fullName evidence="1">Uncharacterized protein</fullName>
    </submittedName>
</protein>
<evidence type="ECO:0000313" key="1">
    <source>
        <dbReference type="EMBL" id="GAG50365.1"/>
    </source>
</evidence>
<organism evidence="1">
    <name type="scientific">marine sediment metagenome</name>
    <dbReference type="NCBI Taxonomy" id="412755"/>
    <lineage>
        <taxon>unclassified sequences</taxon>
        <taxon>metagenomes</taxon>
        <taxon>ecological metagenomes</taxon>
    </lineage>
</organism>
<sequence>MLEFALLLLHMDEDLQGRAILIDGQIARFAHVEDGDYDAIRPMARQAELYTL</sequence>
<name>X0Y3N2_9ZZZZ</name>
<dbReference type="EMBL" id="BARS01055950">
    <property type="protein sequence ID" value="GAG50365.1"/>
    <property type="molecule type" value="Genomic_DNA"/>
</dbReference>